<dbReference type="STRING" id="487685.SAMN04488696_0815"/>
<organism evidence="1 2">
    <name type="scientific">Methanolobus profundi</name>
    <dbReference type="NCBI Taxonomy" id="487685"/>
    <lineage>
        <taxon>Archaea</taxon>
        <taxon>Methanobacteriati</taxon>
        <taxon>Methanobacteriota</taxon>
        <taxon>Stenosarchaea group</taxon>
        <taxon>Methanomicrobia</taxon>
        <taxon>Methanosarcinales</taxon>
        <taxon>Methanosarcinaceae</taxon>
        <taxon>Methanolobus</taxon>
    </lineage>
</organism>
<proteinExistence type="predicted"/>
<reference evidence="2" key="1">
    <citation type="submission" date="2016-10" db="EMBL/GenBank/DDBJ databases">
        <authorList>
            <person name="Varghese N."/>
            <person name="Submissions S."/>
        </authorList>
    </citation>
    <scope>NUCLEOTIDE SEQUENCE [LARGE SCALE GENOMIC DNA]</scope>
    <source>
        <strain evidence="2">Mob M</strain>
    </source>
</reference>
<dbReference type="Proteomes" id="UP000198535">
    <property type="component" value="Unassembled WGS sequence"/>
</dbReference>
<keyword evidence="2" id="KW-1185">Reference proteome</keyword>
<sequence length="47" mass="5365">MNDDHDKNTAIVHIKCINTGFNNSDALTQYQYVIEADRTILRNARGN</sequence>
<gene>
    <name evidence="1" type="ORF">SAMN04488696_0815</name>
</gene>
<dbReference type="AlphaFoldDB" id="A0A1I4PQC6"/>
<name>A0A1I4PQC6_9EURY</name>
<dbReference type="EMBL" id="FOUJ01000001">
    <property type="protein sequence ID" value="SFM29796.1"/>
    <property type="molecule type" value="Genomic_DNA"/>
</dbReference>
<evidence type="ECO:0000313" key="1">
    <source>
        <dbReference type="EMBL" id="SFM29796.1"/>
    </source>
</evidence>
<protein>
    <submittedName>
        <fullName evidence="1">Uncharacterized protein</fullName>
    </submittedName>
</protein>
<evidence type="ECO:0000313" key="2">
    <source>
        <dbReference type="Proteomes" id="UP000198535"/>
    </source>
</evidence>
<accession>A0A1I4PQC6</accession>